<keyword evidence="3 11" id="KW-0808">Transferase</keyword>
<dbReference type="PANTHER" id="PTHR37323">
    <property type="entry name" value="GCN5-RELATED N-ACETYLTRANSFERASE"/>
    <property type="match status" value="1"/>
</dbReference>
<evidence type="ECO:0000256" key="3">
    <source>
        <dbReference type="ARBA" id="ARBA00022679"/>
    </source>
</evidence>
<comment type="pathway">
    <text evidence="1">Lipid metabolism.</text>
</comment>
<accession>A0A1I4AZC5</accession>
<dbReference type="AlphaFoldDB" id="A0A1I4AZC5"/>
<evidence type="ECO:0000256" key="5">
    <source>
        <dbReference type="ARBA" id="ARBA00023315"/>
    </source>
</evidence>
<dbReference type="GO" id="GO:0043810">
    <property type="term" value="F:ornithine-acyl [acyl carrier protein] N-acyltransferase activity"/>
    <property type="evidence" value="ECO:0007669"/>
    <property type="project" value="UniProtKB-EC"/>
</dbReference>
<name>A0A1I4AZC5_9RHOB</name>
<evidence type="ECO:0000256" key="8">
    <source>
        <dbReference type="ARBA" id="ARBA00039866"/>
    </source>
</evidence>
<dbReference type="EC" id="2.3.2.30" evidence="7"/>
<dbReference type="InterPro" id="IPR052351">
    <property type="entry name" value="Ornithine_N-alpha-AT"/>
</dbReference>
<keyword evidence="2" id="KW-0444">Lipid biosynthesis</keyword>
<evidence type="ECO:0000256" key="10">
    <source>
        <dbReference type="ARBA" id="ARBA00047785"/>
    </source>
</evidence>
<dbReference type="RefSeq" id="WP_093320240.1">
    <property type="nucleotide sequence ID" value="NZ_FOSZ01000001.1"/>
</dbReference>
<keyword evidence="4" id="KW-0443">Lipid metabolism</keyword>
<gene>
    <name evidence="11" type="ORF">SAMN04488036_101685</name>
</gene>
<evidence type="ECO:0000256" key="6">
    <source>
        <dbReference type="ARBA" id="ARBA00038095"/>
    </source>
</evidence>
<dbReference type="STRING" id="1280847.SAMN04488036_101685"/>
<dbReference type="GO" id="GO:0006629">
    <property type="term" value="P:lipid metabolic process"/>
    <property type="evidence" value="ECO:0007669"/>
    <property type="project" value="UniProtKB-KW"/>
</dbReference>
<evidence type="ECO:0000256" key="4">
    <source>
        <dbReference type="ARBA" id="ARBA00023098"/>
    </source>
</evidence>
<dbReference type="EMBL" id="FOSZ01000001">
    <property type="protein sequence ID" value="SFK61510.1"/>
    <property type="molecule type" value="Genomic_DNA"/>
</dbReference>
<dbReference type="PANTHER" id="PTHR37323:SF1">
    <property type="entry name" value="L-ORNITHINE N(ALPHA)-ACYLTRANSFERASE"/>
    <property type="match status" value="1"/>
</dbReference>
<keyword evidence="12" id="KW-1185">Reference proteome</keyword>
<sequence>MAHTPDFEVRLARSEEDLKAAQRLRYRVFVEELGSGGDLVDHEGRLERDKFDPFFDHMILVDRALACEDIDKVVGVYRLLRQDMAEEMGQFYSEDEYDLSKLKASGRRLMELGRSCLLPEYRGGAAMFHLWNAMAAYVAEHEIEILFGVASFHGTDVEALAQPLSLLHHRHLAPEDIRTRILPQHHQSMNLMAEDQIDRRAAMVEVPALIKAYLRLGGFVGEGAFIDRTFNTTDVCLILDTARMNEKNRALYSKGRPS</sequence>
<organism evidence="11 12">
    <name type="scientific">Shimia haliotis</name>
    <dbReference type="NCBI Taxonomy" id="1280847"/>
    <lineage>
        <taxon>Bacteria</taxon>
        <taxon>Pseudomonadati</taxon>
        <taxon>Pseudomonadota</taxon>
        <taxon>Alphaproteobacteria</taxon>
        <taxon>Rhodobacterales</taxon>
        <taxon>Roseobacteraceae</taxon>
    </lineage>
</organism>
<reference evidence="12" key="1">
    <citation type="submission" date="2016-10" db="EMBL/GenBank/DDBJ databases">
        <authorList>
            <person name="Varghese N."/>
            <person name="Submissions S."/>
        </authorList>
    </citation>
    <scope>NUCLEOTIDE SEQUENCE [LARGE SCALE GENOMIC DNA]</scope>
    <source>
        <strain evidence="12">DSM 28453</strain>
    </source>
</reference>
<evidence type="ECO:0000256" key="1">
    <source>
        <dbReference type="ARBA" id="ARBA00005189"/>
    </source>
</evidence>
<comment type="similarity">
    <text evidence="6">Belongs to the acetyltransferase family. OlsB subfamily.</text>
</comment>
<protein>
    <recommendedName>
        <fullName evidence="8">L-ornithine N(alpha)-acyltransferase</fullName>
        <ecNumber evidence="7">2.3.2.30</ecNumber>
    </recommendedName>
</protein>
<proteinExistence type="inferred from homology"/>
<evidence type="ECO:0000256" key="2">
    <source>
        <dbReference type="ARBA" id="ARBA00022516"/>
    </source>
</evidence>
<dbReference type="SUPFAM" id="SSF55729">
    <property type="entry name" value="Acyl-CoA N-acyltransferases (Nat)"/>
    <property type="match status" value="1"/>
</dbReference>
<dbReference type="InterPro" id="IPR016181">
    <property type="entry name" value="Acyl_CoA_acyltransferase"/>
</dbReference>
<dbReference type="Gene3D" id="3.40.630.30">
    <property type="match status" value="1"/>
</dbReference>
<dbReference type="Pfam" id="PF13444">
    <property type="entry name" value="Acetyltransf_5"/>
    <property type="match status" value="1"/>
</dbReference>
<evidence type="ECO:0000256" key="7">
    <source>
        <dbReference type="ARBA" id="ARBA00039058"/>
    </source>
</evidence>
<evidence type="ECO:0000313" key="11">
    <source>
        <dbReference type="EMBL" id="SFK61510.1"/>
    </source>
</evidence>
<evidence type="ECO:0000256" key="9">
    <source>
        <dbReference type="ARBA" id="ARBA00045724"/>
    </source>
</evidence>
<dbReference type="Proteomes" id="UP000198851">
    <property type="component" value="Unassembled WGS sequence"/>
</dbReference>
<comment type="catalytic activity">
    <reaction evidence="10">
        <text>a (3R)-hydroxyacyl-[ACP] + L-ornithine = a lyso-ornithine lipid + holo-[ACP] + H(+)</text>
        <dbReference type="Rhea" id="RHEA:20633"/>
        <dbReference type="Rhea" id="RHEA-COMP:9685"/>
        <dbReference type="Rhea" id="RHEA-COMP:9945"/>
        <dbReference type="ChEBI" id="CHEBI:15378"/>
        <dbReference type="ChEBI" id="CHEBI:46911"/>
        <dbReference type="ChEBI" id="CHEBI:64479"/>
        <dbReference type="ChEBI" id="CHEBI:78827"/>
        <dbReference type="ChEBI" id="CHEBI:138482"/>
        <dbReference type="EC" id="2.3.2.30"/>
    </reaction>
    <physiologicalReaction direction="left-to-right" evidence="10">
        <dbReference type="Rhea" id="RHEA:20634"/>
    </physiologicalReaction>
</comment>
<comment type="function">
    <text evidence="9">Catalyzes the first step in the biosynthesis of ornithine lipids, which are phosphorus-free membrane lipids. Catalyzes the 3-hydroxyacyl-acyl carrier protein-dependent acylation of ornithine to form lyso-ornithine lipid (LOL).</text>
</comment>
<evidence type="ECO:0000313" key="12">
    <source>
        <dbReference type="Proteomes" id="UP000198851"/>
    </source>
</evidence>
<keyword evidence="5 11" id="KW-0012">Acyltransferase</keyword>
<dbReference type="OrthoDB" id="9787072at2"/>